<keyword evidence="4" id="KW-1185">Reference proteome</keyword>
<dbReference type="eggNOG" id="COG4262">
    <property type="taxonomic scope" value="Bacteria"/>
</dbReference>
<feature type="transmembrane region" description="Helical" evidence="2">
    <location>
        <begin position="12"/>
        <end position="29"/>
    </location>
</feature>
<keyword evidence="2" id="KW-0812">Transmembrane</keyword>
<dbReference type="EMBL" id="AWXU01000007">
    <property type="protein sequence ID" value="KFN51255.1"/>
    <property type="molecule type" value="Genomic_DNA"/>
</dbReference>
<feature type="transmembrane region" description="Helical" evidence="2">
    <location>
        <begin position="189"/>
        <end position="207"/>
    </location>
</feature>
<name>A0A091C3L8_9GAMM</name>
<evidence type="ECO:0000256" key="2">
    <source>
        <dbReference type="SAM" id="Phobius"/>
    </source>
</evidence>
<keyword evidence="1" id="KW-0620">Polyamine biosynthesis</keyword>
<feature type="transmembrane region" description="Helical" evidence="2">
    <location>
        <begin position="418"/>
        <end position="436"/>
    </location>
</feature>
<sequence length="1004" mass="107468">MSKPIALERALLGLFVASGFAGLIYQAIWSHYLGLSLGHAAYAQTLVLAIFMGGMALGAWIVSRYGVRWKRLILTYAVVEIVIGVAGLAFHPLFLGYTDLSQDTVYPALDSIAAVRAWQWGSAALMILPQCVLLGMTFPLMSGGYLRVAPAADGEILGGLYFSNSLGAAFGALFATFVLLPWIGMPGTVATAGVVNLAVGALAWVVARRVDDGGWTDGAPVATAAAPVKPAAADDVPYFRMMVVAAAITGATSFVYEIGWVRMLNQALGTTVHSFELMLAAFILGLAFGGLWVRRRAARIGDAVAVAGYAQVLMGVAALLSLPVFAQSFRWVGAMLGVLPRTEAGYALFSLGSAGIALAVMFPAAFFAGLTLPLFTMALLRRGAGEASIGRIYAANTLGAIAGVVLAVHVLIPALGLHLAVTLAALVDIALGFLLLKRYAENVTQRAYFASAILCLVVLPMSLLLGRTPPEALASGVFRTGVAALTDDTEFVFLRDGKTATVAVFGREGTAVIATNGKPDAGLVLDVNMPPSGDESTMISVGVLPLALHPDPRRIAVIGWGSGMTTHTLLGSDKPEVVDSIEIERAMYDGAMHFGRRVTRAYTDPRSRVHIDDARTFFSTGNRRYDVIVSEPSNPWVSGVASLFTRQFYGFLGRHLEDDGILVQWVQAYEIDDPLLATMLAALASEFPYIDLYRPNDGDVAVVASRKPLPPLHEAAEPGSPLHAELRRVGLGSVSDLAMRRVGTQAMIENFVRIAGVDIHDDFYPTVSLQAPSARFRRVGSFWITNLISTGMPVLEMTDGRVPLRPNEDVMQGRGMPDEMMQLPRVAYDTGIAMRQGTMPGVAMELEELARELERLRALSAAPVESADIGDWLQAAAVVAEFTIAHIAREDQVGVWIEPTWIDLDGQPEDVRAVMAAYDATARRDAPAMLAAGRAALPVVGPDAPPLLREHLLVIAMLGALASDQPAEALRLDREEGRGIPVGRDSNYGFIRSWLLAWADRPRR</sequence>
<dbReference type="Proteomes" id="UP000029391">
    <property type="component" value="Unassembled WGS sequence"/>
</dbReference>
<proteinExistence type="predicted"/>
<feature type="transmembrane region" description="Helical" evidence="2">
    <location>
        <begin position="272"/>
        <end position="293"/>
    </location>
</feature>
<feature type="transmembrane region" description="Helical" evidence="2">
    <location>
        <begin position="41"/>
        <end position="62"/>
    </location>
</feature>
<feature type="transmembrane region" description="Helical" evidence="2">
    <location>
        <begin position="346"/>
        <end position="372"/>
    </location>
</feature>
<dbReference type="CDD" id="cd06174">
    <property type="entry name" value="MFS"/>
    <property type="match status" value="1"/>
</dbReference>
<dbReference type="InterPro" id="IPR029063">
    <property type="entry name" value="SAM-dependent_MTases_sf"/>
</dbReference>
<dbReference type="STRING" id="1121013.GCA_000426365_01164"/>
<feature type="transmembrane region" description="Helical" evidence="2">
    <location>
        <begin position="448"/>
        <end position="466"/>
    </location>
</feature>
<dbReference type="Pfam" id="PF01564">
    <property type="entry name" value="Spermine_synth"/>
    <property type="match status" value="1"/>
</dbReference>
<organism evidence="3 4">
    <name type="scientific">Arenimonas composti TR7-09 = DSM 18010</name>
    <dbReference type="NCBI Taxonomy" id="1121013"/>
    <lineage>
        <taxon>Bacteria</taxon>
        <taxon>Pseudomonadati</taxon>
        <taxon>Pseudomonadota</taxon>
        <taxon>Gammaproteobacteria</taxon>
        <taxon>Lysobacterales</taxon>
        <taxon>Lysobacteraceae</taxon>
        <taxon>Arenimonas</taxon>
    </lineage>
</organism>
<dbReference type="RefSeq" id="WP_051239583.1">
    <property type="nucleotide sequence ID" value="NZ_AUFF01000002.1"/>
</dbReference>
<dbReference type="AlphaFoldDB" id="A0A091C3L8"/>
<feature type="transmembrane region" description="Helical" evidence="2">
    <location>
        <begin position="161"/>
        <end position="183"/>
    </location>
</feature>
<keyword evidence="2" id="KW-1133">Transmembrane helix</keyword>
<dbReference type="CDD" id="cd02440">
    <property type="entry name" value="AdoMet_MTases"/>
    <property type="match status" value="1"/>
</dbReference>
<keyword evidence="2" id="KW-0472">Membrane</keyword>
<feature type="transmembrane region" description="Helical" evidence="2">
    <location>
        <begin position="305"/>
        <end position="326"/>
    </location>
</feature>
<dbReference type="SUPFAM" id="SSF53335">
    <property type="entry name" value="S-adenosyl-L-methionine-dependent methyltransferases"/>
    <property type="match status" value="1"/>
</dbReference>
<gene>
    <name evidence="3" type="ORF">P873_03040</name>
</gene>
<feature type="transmembrane region" description="Helical" evidence="2">
    <location>
        <begin position="393"/>
        <end position="412"/>
    </location>
</feature>
<dbReference type="PANTHER" id="PTHR43317:SF1">
    <property type="entry name" value="THERMOSPERMINE SYNTHASE ACAULIS5"/>
    <property type="match status" value="1"/>
</dbReference>
<evidence type="ECO:0000313" key="3">
    <source>
        <dbReference type="EMBL" id="KFN51255.1"/>
    </source>
</evidence>
<dbReference type="Gene3D" id="3.40.50.150">
    <property type="entry name" value="Vaccinia Virus protein VP39"/>
    <property type="match status" value="1"/>
</dbReference>
<feature type="transmembrane region" description="Helical" evidence="2">
    <location>
        <begin position="238"/>
        <end position="260"/>
    </location>
</feature>
<dbReference type="OrthoDB" id="5516475at2"/>
<evidence type="ECO:0000313" key="4">
    <source>
        <dbReference type="Proteomes" id="UP000029391"/>
    </source>
</evidence>
<feature type="transmembrane region" description="Helical" evidence="2">
    <location>
        <begin position="74"/>
        <end position="97"/>
    </location>
</feature>
<reference evidence="3 4" key="1">
    <citation type="submission" date="2013-09" db="EMBL/GenBank/DDBJ databases">
        <title>Genome sequencing of Arenimonas composti.</title>
        <authorList>
            <person name="Chen F."/>
            <person name="Wang G."/>
        </authorList>
    </citation>
    <scope>NUCLEOTIDE SEQUENCE [LARGE SCALE GENOMIC DNA]</scope>
    <source>
        <strain evidence="3 4">TR7-09</strain>
    </source>
</reference>
<feature type="transmembrane region" description="Helical" evidence="2">
    <location>
        <begin position="117"/>
        <end position="140"/>
    </location>
</feature>
<comment type="caution">
    <text evidence="3">The sequence shown here is derived from an EMBL/GenBank/DDBJ whole genome shotgun (WGS) entry which is preliminary data.</text>
</comment>
<dbReference type="PANTHER" id="PTHR43317">
    <property type="entry name" value="THERMOSPERMINE SYNTHASE ACAULIS5"/>
    <property type="match status" value="1"/>
</dbReference>
<dbReference type="GO" id="GO:0006596">
    <property type="term" value="P:polyamine biosynthetic process"/>
    <property type="evidence" value="ECO:0007669"/>
    <property type="project" value="UniProtKB-KW"/>
</dbReference>
<evidence type="ECO:0008006" key="5">
    <source>
        <dbReference type="Google" id="ProtNLM"/>
    </source>
</evidence>
<evidence type="ECO:0000256" key="1">
    <source>
        <dbReference type="ARBA" id="ARBA00023115"/>
    </source>
</evidence>
<protein>
    <recommendedName>
        <fullName evidence="5">PABS domain-containing protein</fullName>
    </recommendedName>
</protein>
<accession>A0A091C3L8</accession>